<dbReference type="InterPro" id="IPR051454">
    <property type="entry name" value="RNA/ubiquinone_mod_enzymes"/>
</dbReference>
<dbReference type="PANTHER" id="PTHR30217">
    <property type="entry name" value="PEPTIDASE U32 FAMILY"/>
    <property type="match status" value="1"/>
</dbReference>
<dbReference type="GO" id="GO:0008233">
    <property type="term" value="F:peptidase activity"/>
    <property type="evidence" value="ECO:0007669"/>
    <property type="project" value="UniProtKB-KW"/>
</dbReference>
<dbReference type="STRING" id="469378.Ccur_02320"/>
<reference evidence="2 3" key="1">
    <citation type="journal article" date="2009" name="Stand. Genomic Sci.">
        <title>Complete genome sequence of Cryptobacterium curtum type strain (12-3).</title>
        <authorList>
            <person name="Mavrommatis K."/>
            <person name="Pukall R."/>
            <person name="Rohde C."/>
            <person name="Chen F."/>
            <person name="Sims D."/>
            <person name="Brettin T."/>
            <person name="Kuske C."/>
            <person name="Detter J.C."/>
            <person name="Han C."/>
            <person name="Lapidus A."/>
            <person name="Copeland A."/>
            <person name="Glavina Del Rio T."/>
            <person name="Nolan M."/>
            <person name="Lucas S."/>
            <person name="Tice H."/>
            <person name="Cheng J.F."/>
            <person name="Bruce D."/>
            <person name="Goodwin L."/>
            <person name="Pitluck S."/>
            <person name="Ovchinnikova G."/>
            <person name="Pati A."/>
            <person name="Ivanova N."/>
            <person name="Chen A."/>
            <person name="Palaniappan K."/>
            <person name="Chain P."/>
            <person name="D'haeseleer P."/>
            <person name="Goker M."/>
            <person name="Bristow J."/>
            <person name="Eisen J.A."/>
            <person name="Markowitz V."/>
            <person name="Hugenholtz P."/>
            <person name="Rohde M."/>
            <person name="Klenk H.P."/>
            <person name="Kyrpides N.C."/>
        </authorList>
    </citation>
    <scope>NUCLEOTIDE SEQUENCE [LARGE SCALE GENOMIC DNA]</scope>
    <source>
        <strain evidence="3">ATCC 700683 / DSM 15641 / 12-3</strain>
    </source>
</reference>
<organism evidence="2 3">
    <name type="scientific">Cryptobacterium curtum (strain ATCC 700683 / DSM 15641 / CCUG 43107 / 12-3)</name>
    <dbReference type="NCBI Taxonomy" id="469378"/>
    <lineage>
        <taxon>Bacteria</taxon>
        <taxon>Bacillati</taxon>
        <taxon>Actinomycetota</taxon>
        <taxon>Coriobacteriia</taxon>
        <taxon>Eggerthellales</taxon>
        <taxon>Eggerthellaceae</taxon>
        <taxon>Cryptobacterium</taxon>
    </lineage>
</organism>
<dbReference type="Proteomes" id="UP000000954">
    <property type="component" value="Chromosome"/>
</dbReference>
<dbReference type="InterPro" id="IPR020988">
    <property type="entry name" value="Pept_U32_collagenase"/>
</dbReference>
<dbReference type="PROSITE" id="PS01276">
    <property type="entry name" value="PEPTIDASE_U32"/>
    <property type="match status" value="1"/>
</dbReference>
<gene>
    <name evidence="2" type="ordered locus">Ccur_02320</name>
</gene>
<dbReference type="OrthoDB" id="9807498at2"/>
<name>C7MM23_CRYCD</name>
<dbReference type="eggNOG" id="COG0826">
    <property type="taxonomic scope" value="Bacteria"/>
</dbReference>
<feature type="domain" description="Peptidase U32 collagenase" evidence="1">
    <location>
        <begin position="410"/>
        <end position="515"/>
    </location>
</feature>
<dbReference type="Pfam" id="PF12392">
    <property type="entry name" value="DUF3656"/>
    <property type="match status" value="1"/>
</dbReference>
<keyword evidence="2" id="KW-0645">Protease</keyword>
<accession>C7MM23</accession>
<dbReference type="GO" id="GO:0006508">
    <property type="term" value="P:proteolysis"/>
    <property type="evidence" value="ECO:0007669"/>
    <property type="project" value="UniProtKB-KW"/>
</dbReference>
<protein>
    <submittedName>
        <fullName evidence="2">Collagenase-like protease</fullName>
    </submittedName>
</protein>
<dbReference type="KEGG" id="ccu:Ccur_02320"/>
<keyword evidence="2" id="KW-0378">Hydrolase</keyword>
<dbReference type="RefSeq" id="WP_012802652.1">
    <property type="nucleotide sequence ID" value="NC_013170.1"/>
</dbReference>
<keyword evidence="3" id="KW-1185">Reference proteome</keyword>
<evidence type="ECO:0000313" key="2">
    <source>
        <dbReference type="EMBL" id="ACU93963.1"/>
    </source>
</evidence>
<dbReference type="PANTHER" id="PTHR30217:SF10">
    <property type="entry name" value="23S RRNA 5-HYDROXYCYTIDINE C2501 SYNTHASE"/>
    <property type="match status" value="1"/>
</dbReference>
<dbReference type="Pfam" id="PF01136">
    <property type="entry name" value="Peptidase_U32"/>
    <property type="match status" value="2"/>
</dbReference>
<dbReference type="HOGENOM" id="CLU_011540_4_0_11"/>
<sequence length="828" mass="89550">MNNAVELLAPAGNMTCLHAAVRSGADAVYLGIDRFNARRGADNFTMDTLAEACDYAHLRGVRVYLTANTVILPSEASAALEMVRQAYRRGVDAFIVQDIGLALEIHRTLPQAELHISTQMNIHNAAGIEAVHKLGAARVTLARELELAEIDHLSQVAHSFGMEVEVFAHGALCICYSGQCLMSSLVGGRSANRGMCAQACRLPYELHNRAQRKPLSSPGEHLLSPKDLCTIDLLPELVTCGVTSLKIEGRMKSPEYVSAVVGVYRAVLDRTLAWCAQRAASSSTTELFSASIPQEVRATANEQRILSEAFSRGFTTAYLTHDDGNDMMSFGRPNNRGIFIGRVSSAHDGAVVVEAERKLFVGDVVEFWTNRGHFAQPINRLEPVGKQGVRLEVSRKVGKGDRVFRVRSAQAAFADDALLPKVPLDIQVTVHEGQPLSVSLQSASGVRVQAQGAVVEQARTKALVADEVIEHVDRMGNEPFVLQSIEVDLGENVGVGFSQIHKVRATACEMMQEALLAPYHARKLTRITDRSQSSKSLVSGNTCEVVVWVTNASCARAAHKAHADAIFVPALNYQRGESLIAGQLSETVAQAGYPKQVGIALPAIDHDPLEGTRENRFAFDPWRYVKRGRTVLVDNMGQLDRALACGANVETGPHIPVLNAWTADGLVAAGAQRVWLSPELTLGQIQQIGEETQAPLGLVVSGATELMVTEHCLLMSQGPCNRNCTTCVRRKSPHYLKDRKGYEMPVITDCCGRSHIYNAVPLDIVHTLPDLIAAGVTAIMVDATLLTVDETTKAVSRAVRARDIALRGADTVAKVPGATTGHLFRGVS</sequence>
<evidence type="ECO:0000259" key="1">
    <source>
        <dbReference type="Pfam" id="PF12392"/>
    </source>
</evidence>
<proteinExistence type="predicted"/>
<dbReference type="AlphaFoldDB" id="C7MM23"/>
<evidence type="ECO:0000313" key="3">
    <source>
        <dbReference type="Proteomes" id="UP000000954"/>
    </source>
</evidence>
<dbReference type="EMBL" id="CP001682">
    <property type="protein sequence ID" value="ACU93963.1"/>
    <property type="molecule type" value="Genomic_DNA"/>
</dbReference>
<dbReference type="InterPro" id="IPR001539">
    <property type="entry name" value="Peptidase_U32"/>
</dbReference>